<protein>
    <recommendedName>
        <fullName evidence="8">Protein phosphatase 1 regulatory subunit 7</fullName>
    </recommendedName>
</protein>
<evidence type="ECO:0000256" key="1">
    <source>
        <dbReference type="ARBA" id="ARBA00004123"/>
    </source>
</evidence>
<comment type="similarity">
    <text evidence="5">Belongs to the SDS22 family.</text>
</comment>
<dbReference type="AlphaFoldDB" id="A0A7S4AVP6"/>
<evidence type="ECO:0000256" key="5">
    <source>
        <dbReference type="ARBA" id="ARBA00023460"/>
    </source>
</evidence>
<feature type="compositionally biased region" description="Polar residues" evidence="6">
    <location>
        <begin position="18"/>
        <end position="52"/>
    </location>
</feature>
<comment type="subcellular location">
    <subcellularLocation>
        <location evidence="1">Nucleus</location>
    </subcellularLocation>
</comment>
<dbReference type="InterPro" id="IPR050576">
    <property type="entry name" value="Cilia_flagella_integrity"/>
</dbReference>
<evidence type="ECO:0000313" key="7">
    <source>
        <dbReference type="EMBL" id="CAE0727657.1"/>
    </source>
</evidence>
<dbReference type="Gene3D" id="3.80.10.10">
    <property type="entry name" value="Ribonuclease Inhibitor"/>
    <property type="match status" value="3"/>
</dbReference>
<evidence type="ECO:0008006" key="8">
    <source>
        <dbReference type="Google" id="ProtNLM"/>
    </source>
</evidence>
<name>A0A7S4AVP6_9STRA</name>
<gene>
    <name evidence="7" type="ORF">PAUS00366_LOCUS20440</name>
</gene>
<organism evidence="7">
    <name type="scientific">Pseudo-nitzschia australis</name>
    <dbReference type="NCBI Taxonomy" id="44445"/>
    <lineage>
        <taxon>Eukaryota</taxon>
        <taxon>Sar</taxon>
        <taxon>Stramenopiles</taxon>
        <taxon>Ochrophyta</taxon>
        <taxon>Bacillariophyta</taxon>
        <taxon>Bacillariophyceae</taxon>
        <taxon>Bacillariophycidae</taxon>
        <taxon>Bacillariales</taxon>
        <taxon>Bacillariaceae</taxon>
        <taxon>Pseudo-nitzschia</taxon>
    </lineage>
</organism>
<feature type="compositionally biased region" description="Basic and acidic residues" evidence="6">
    <location>
        <begin position="7"/>
        <end position="17"/>
    </location>
</feature>
<keyword evidence="4" id="KW-0539">Nucleus</keyword>
<dbReference type="SMART" id="SM00365">
    <property type="entry name" value="LRR_SD22"/>
    <property type="match status" value="8"/>
</dbReference>
<dbReference type="PROSITE" id="PS51450">
    <property type="entry name" value="LRR"/>
    <property type="match status" value="4"/>
</dbReference>
<dbReference type="InterPro" id="IPR003591">
    <property type="entry name" value="Leu-rich_rpt_typical-subtyp"/>
</dbReference>
<dbReference type="GO" id="GO:0005634">
    <property type="term" value="C:nucleus"/>
    <property type="evidence" value="ECO:0007669"/>
    <property type="project" value="UniProtKB-SubCell"/>
</dbReference>
<dbReference type="Pfam" id="PF13516">
    <property type="entry name" value="LRR_6"/>
    <property type="match status" value="1"/>
</dbReference>
<dbReference type="InterPro" id="IPR001611">
    <property type="entry name" value="Leu-rich_rpt"/>
</dbReference>
<sequence>MSNSNHGVEEKECDKNTEPTSKNDVSGEVDTTTITSPATDAVTNHENQDNGKQQQVVVSKTYTTNVDPNNPLPLDWTKMGTGHAAEDVMPIRYPHEVAIWSLEDTDVCIVGTAGQKITMLGDDFSDPERTNLFELTSLVLRSHLLKDMSGIGSLPKLETLELYDNMVQALDEESLKGCGRTTLRILDMSYNAIRSMAPVQYCSGETLTELYLANNKLKEIVGIKHLKNLRKLDLGANKIRVLNGDELSGLINLEELWVGKNKIVTLDGLQSLTKLRRLDVQSNRLTSVSDDDGRCYLNSQREKLEELYLGHNGLDNDGISGLISLMGRSDSTLIFSKLNVLDLSRNRLTTAASLVVDPKNDNVFGEWPTLEELWLSGNSIEDFEAVYPLKEASERNHLPQLETLYLEYNPVASHFEYRKKLAEFVPTLEQIDATKIRGYGSVPVPLGNGIAGTTEEKLRQFQAAAFQRAKEQQEH</sequence>
<dbReference type="InterPro" id="IPR032675">
    <property type="entry name" value="LRR_dom_sf"/>
</dbReference>
<feature type="region of interest" description="Disordered" evidence="6">
    <location>
        <begin position="1"/>
        <end position="52"/>
    </location>
</feature>
<evidence type="ECO:0000256" key="4">
    <source>
        <dbReference type="ARBA" id="ARBA00023242"/>
    </source>
</evidence>
<evidence type="ECO:0000256" key="3">
    <source>
        <dbReference type="ARBA" id="ARBA00022737"/>
    </source>
</evidence>
<dbReference type="PANTHER" id="PTHR45973">
    <property type="entry name" value="PROTEIN PHOSPHATASE 1 REGULATORY SUBUNIT SDS22-RELATED"/>
    <property type="match status" value="1"/>
</dbReference>
<dbReference type="PANTHER" id="PTHR45973:SF23">
    <property type="entry name" value="PROTEIN PHOSPHATASE 1 REGULATORY SUBUNIT 7"/>
    <property type="match status" value="1"/>
</dbReference>
<dbReference type="SMART" id="SM00369">
    <property type="entry name" value="LRR_TYP"/>
    <property type="match status" value="5"/>
</dbReference>
<dbReference type="SUPFAM" id="SSF52058">
    <property type="entry name" value="L domain-like"/>
    <property type="match status" value="1"/>
</dbReference>
<dbReference type="Pfam" id="PF13855">
    <property type="entry name" value="LRR_8"/>
    <property type="match status" value="1"/>
</dbReference>
<accession>A0A7S4AVP6</accession>
<keyword evidence="3" id="KW-0677">Repeat</keyword>
<evidence type="ECO:0000256" key="2">
    <source>
        <dbReference type="ARBA" id="ARBA00022614"/>
    </source>
</evidence>
<dbReference type="EMBL" id="HBIX01030726">
    <property type="protein sequence ID" value="CAE0727657.1"/>
    <property type="molecule type" value="Transcribed_RNA"/>
</dbReference>
<evidence type="ECO:0000256" key="6">
    <source>
        <dbReference type="SAM" id="MobiDB-lite"/>
    </source>
</evidence>
<keyword evidence="2" id="KW-0433">Leucine-rich repeat</keyword>
<proteinExistence type="inferred from homology"/>
<reference evidence="7" key="1">
    <citation type="submission" date="2021-01" db="EMBL/GenBank/DDBJ databases">
        <authorList>
            <person name="Corre E."/>
            <person name="Pelletier E."/>
            <person name="Niang G."/>
            <person name="Scheremetjew M."/>
            <person name="Finn R."/>
            <person name="Kale V."/>
            <person name="Holt S."/>
            <person name="Cochrane G."/>
            <person name="Meng A."/>
            <person name="Brown T."/>
            <person name="Cohen L."/>
        </authorList>
    </citation>
    <scope>NUCLEOTIDE SEQUENCE</scope>
    <source>
        <strain evidence="7">10249 10 AB</strain>
    </source>
</reference>